<feature type="region of interest" description="Disordered" evidence="1">
    <location>
        <begin position="1"/>
        <end position="23"/>
    </location>
</feature>
<dbReference type="PANTHER" id="PTHR33164">
    <property type="entry name" value="TRANSCRIPTIONAL REGULATOR, MARR FAMILY"/>
    <property type="match status" value="1"/>
</dbReference>
<evidence type="ECO:0000313" key="4">
    <source>
        <dbReference type="Proteomes" id="UP000521868"/>
    </source>
</evidence>
<name>A0A7X6I4Y8_9BURK</name>
<dbReference type="EMBL" id="VTOX01000001">
    <property type="protein sequence ID" value="NKE64630.1"/>
    <property type="molecule type" value="Genomic_DNA"/>
</dbReference>
<sequence length="155" mass="17527">MHAFQTAQAKPHPAAPAQTAPTKQQLTALSQFRYALRRFLRFSEDAAHDAGITSLQYQLMVHIAGMPEREWATVGELAERLQAKPHGVVALVTRCEEAGLVRRRPGRQDRRQVEVHLLAKGRHYLDRLAVMHLEQWQVLADAVDAAARDLPGRRR</sequence>
<dbReference type="InterPro" id="IPR036390">
    <property type="entry name" value="WH_DNA-bd_sf"/>
</dbReference>
<dbReference type="InterPro" id="IPR036388">
    <property type="entry name" value="WH-like_DNA-bd_sf"/>
</dbReference>
<organism evidence="3 4">
    <name type="scientific">Ramlibacter lithotrophicus</name>
    <dbReference type="NCBI Taxonomy" id="2606681"/>
    <lineage>
        <taxon>Bacteria</taxon>
        <taxon>Pseudomonadati</taxon>
        <taxon>Pseudomonadota</taxon>
        <taxon>Betaproteobacteria</taxon>
        <taxon>Burkholderiales</taxon>
        <taxon>Comamonadaceae</taxon>
        <taxon>Ramlibacter</taxon>
    </lineage>
</organism>
<dbReference type="Gene3D" id="1.10.10.10">
    <property type="entry name" value="Winged helix-like DNA-binding domain superfamily/Winged helix DNA-binding domain"/>
    <property type="match status" value="1"/>
</dbReference>
<keyword evidence="4" id="KW-1185">Reference proteome</keyword>
<reference evidence="3 4" key="1">
    <citation type="journal article" date="2020" name="Nature">
        <title>Bacterial chemolithoautotrophy via manganese oxidation.</title>
        <authorList>
            <person name="Yu H."/>
            <person name="Leadbetter J.R."/>
        </authorList>
    </citation>
    <scope>NUCLEOTIDE SEQUENCE [LARGE SCALE GENOMIC DNA]</scope>
    <source>
        <strain evidence="3 4">RBP-1</strain>
    </source>
</reference>
<dbReference type="InterPro" id="IPR039422">
    <property type="entry name" value="MarR/SlyA-like"/>
</dbReference>
<dbReference type="GO" id="GO:0006950">
    <property type="term" value="P:response to stress"/>
    <property type="evidence" value="ECO:0007669"/>
    <property type="project" value="TreeGrafter"/>
</dbReference>
<dbReference type="PANTHER" id="PTHR33164:SF103">
    <property type="entry name" value="REGULATORY PROTEIN MARR"/>
    <property type="match status" value="1"/>
</dbReference>
<gene>
    <name evidence="3" type="ORF">RAMLITH_02245</name>
</gene>
<dbReference type="AlphaFoldDB" id="A0A7X6I4Y8"/>
<dbReference type="SUPFAM" id="SSF46785">
    <property type="entry name" value="Winged helix' DNA-binding domain"/>
    <property type="match status" value="1"/>
</dbReference>
<dbReference type="SMART" id="SM00347">
    <property type="entry name" value="HTH_MARR"/>
    <property type="match status" value="1"/>
</dbReference>
<evidence type="ECO:0000256" key="1">
    <source>
        <dbReference type="SAM" id="MobiDB-lite"/>
    </source>
</evidence>
<dbReference type="GO" id="GO:0003700">
    <property type="term" value="F:DNA-binding transcription factor activity"/>
    <property type="evidence" value="ECO:0007669"/>
    <property type="project" value="InterPro"/>
</dbReference>
<dbReference type="InterPro" id="IPR000835">
    <property type="entry name" value="HTH_MarR-typ"/>
</dbReference>
<proteinExistence type="predicted"/>
<dbReference type="RefSeq" id="WP_168105703.1">
    <property type="nucleotide sequence ID" value="NZ_VTOX01000001.1"/>
</dbReference>
<dbReference type="PROSITE" id="PS50995">
    <property type="entry name" value="HTH_MARR_2"/>
    <property type="match status" value="1"/>
</dbReference>
<accession>A0A7X6I4Y8</accession>
<dbReference type="Proteomes" id="UP000521868">
    <property type="component" value="Unassembled WGS sequence"/>
</dbReference>
<comment type="caution">
    <text evidence="3">The sequence shown here is derived from an EMBL/GenBank/DDBJ whole genome shotgun (WGS) entry which is preliminary data.</text>
</comment>
<evidence type="ECO:0000313" key="3">
    <source>
        <dbReference type="EMBL" id="NKE64630.1"/>
    </source>
</evidence>
<feature type="domain" description="HTH marR-type" evidence="2">
    <location>
        <begin position="22"/>
        <end position="155"/>
    </location>
</feature>
<dbReference type="Pfam" id="PF12802">
    <property type="entry name" value="MarR_2"/>
    <property type="match status" value="1"/>
</dbReference>
<protein>
    <submittedName>
        <fullName evidence="3">Winged helix-turn-helix transcriptional regulator</fullName>
    </submittedName>
</protein>
<evidence type="ECO:0000259" key="2">
    <source>
        <dbReference type="PROSITE" id="PS50995"/>
    </source>
</evidence>